<dbReference type="GO" id="GO:0003968">
    <property type="term" value="F:RNA-directed RNA polymerase activity"/>
    <property type="evidence" value="ECO:0007669"/>
    <property type="project" value="UniProtKB-KW"/>
</dbReference>
<comment type="catalytic activity">
    <reaction evidence="8">
        <text>RNA(n) + a ribonucleoside 5'-triphosphate = RNA(n+1) + diphosphate</text>
        <dbReference type="Rhea" id="RHEA:21248"/>
        <dbReference type="Rhea" id="RHEA-COMP:14527"/>
        <dbReference type="Rhea" id="RHEA-COMP:17342"/>
        <dbReference type="ChEBI" id="CHEBI:33019"/>
        <dbReference type="ChEBI" id="CHEBI:61557"/>
        <dbReference type="ChEBI" id="CHEBI:140395"/>
        <dbReference type="EC" id="2.7.7.48"/>
    </reaction>
</comment>
<evidence type="ECO:0000313" key="12">
    <source>
        <dbReference type="Proteomes" id="UP000677914"/>
    </source>
</evidence>
<dbReference type="SUPFAM" id="SSF56672">
    <property type="entry name" value="DNA/RNA polymerases"/>
    <property type="match status" value="1"/>
</dbReference>
<feature type="binding site" evidence="9">
    <location>
        <position position="378"/>
    </location>
    <ligand>
        <name>Mg(2+)</name>
        <dbReference type="ChEBI" id="CHEBI:18420"/>
        <label>2</label>
    </ligand>
</feature>
<keyword evidence="4" id="KW-0548">Nucleotidyltransferase</keyword>
<dbReference type="GO" id="GO:0046872">
    <property type="term" value="F:metal ion binding"/>
    <property type="evidence" value="ECO:0007669"/>
    <property type="project" value="UniProtKB-KW"/>
</dbReference>
<comment type="cofactor">
    <cofactor evidence="9">
        <name>Mg(2+)</name>
        <dbReference type="ChEBI" id="CHEBI:18420"/>
    </cofactor>
    <text evidence="9">Binds 2 Mg(2+) per subunit.</text>
</comment>
<dbReference type="InterPro" id="IPR005093">
    <property type="entry name" value="RNArep_beta"/>
</dbReference>
<keyword evidence="9" id="KW-0479">Metal-binding</keyword>
<evidence type="ECO:0000256" key="9">
    <source>
        <dbReference type="PIRSR" id="PIRSR605093-1"/>
    </source>
</evidence>
<evidence type="ECO:0000256" key="5">
    <source>
        <dbReference type="ARBA" id="ARBA00022741"/>
    </source>
</evidence>
<accession>A0A8S5KYF5</accession>
<evidence type="ECO:0000256" key="8">
    <source>
        <dbReference type="ARBA" id="ARBA00048744"/>
    </source>
</evidence>
<keyword evidence="9" id="KW-0460">Magnesium</keyword>
<keyword evidence="6" id="KW-0693">Viral RNA replication</keyword>
<keyword evidence="3" id="KW-0808">Transferase</keyword>
<keyword evidence="2 11" id="KW-0696">RNA-directed RNA polymerase</keyword>
<dbReference type="GO" id="GO:0000166">
    <property type="term" value="F:nucleotide binding"/>
    <property type="evidence" value="ECO:0007669"/>
    <property type="project" value="UniProtKB-KW"/>
</dbReference>
<dbReference type="Proteomes" id="UP000677914">
    <property type="component" value="Segment"/>
</dbReference>
<gene>
    <name evidence="11" type="primary">ESO001_4</name>
</gene>
<feature type="domain" description="RdRp catalytic" evidence="10">
    <location>
        <begin position="277"/>
        <end position="410"/>
    </location>
</feature>
<keyword evidence="5" id="KW-0547">Nucleotide-binding</keyword>
<evidence type="ECO:0000256" key="2">
    <source>
        <dbReference type="ARBA" id="ARBA00022484"/>
    </source>
</evidence>
<dbReference type="RefSeq" id="YP_010770239.1">
    <property type="nucleotide sequence ID" value="NC_074205.1"/>
</dbReference>
<dbReference type="Pfam" id="PF03431">
    <property type="entry name" value="RNA_replicase_B"/>
    <property type="match status" value="1"/>
</dbReference>
<sequence length="573" mass="65605">MNSHNRYLIDWYLRLLVDVREISRVPIGAPDDVTYEWLLIEGPLLDKQVLAYIEGTRAENPDFPEWIKPLWDIFISLKDAEYLRLLRQLLVFCYKAEFDPDPIQLKHAQAQFESTDDDILVWDSAISSRMPLEDVFTSARRYIGSIIYRIKWTDIEPSHGPGAVFPSCSSSEKSRFCTLYDSIVSKYPYDQFFCGIPSFWSDVMVKEVTGQLESSDRIVSKLTAVAKDSRGPRLICVHPKEAIWIQQGQRKLLESAISRHPLTRDVIKFRDQTLNGGLALSSSASGYLCTLDLKEASDRMSCKLIRFLFGDYVYDLISCARSTHIEMLDGRVRDLKKWAPMGNCLTFPVQSLVFFSLVRAGIRASYGVNCDDVYVFGDDILFPVKYYEGAVRALVLAGLVVNQGKTFKSGLFRESCGVDAYNGKDVTPLRIKKHNVTVIQDALSLVNLAKRLRCKGFEHCASSIYSFVRRHYKLPLCNNVNAQGFVEYVDRDLGWLLCNEKSLRFREGLHTWSVPTRMVRSCQEAISKDDWYHLQDSLIRIGYIVDPSISDRGTEYPVPYRAQLSYGWSDCHY</sequence>
<evidence type="ECO:0000256" key="3">
    <source>
        <dbReference type="ARBA" id="ARBA00022679"/>
    </source>
</evidence>
<evidence type="ECO:0000256" key="4">
    <source>
        <dbReference type="ARBA" id="ARBA00022695"/>
    </source>
</evidence>
<dbReference type="KEGG" id="vg:80399493"/>
<feature type="binding site" evidence="9">
    <location>
        <position position="292"/>
    </location>
    <ligand>
        <name>Mg(2+)</name>
        <dbReference type="ChEBI" id="CHEBI:18420"/>
        <label>2</label>
    </ligand>
</feature>
<dbReference type="EMBL" id="BK013380">
    <property type="protein sequence ID" value="DAD49922.1"/>
    <property type="molecule type" value="Genomic_RNA"/>
</dbReference>
<protein>
    <recommendedName>
        <fullName evidence="1">RNA-directed RNA polymerase</fullName>
        <ecNumber evidence="1">2.7.7.48</ecNumber>
    </recommendedName>
    <alternativeName>
        <fullName evidence="7">RNA replicase beta chain</fullName>
    </alternativeName>
</protein>
<organism evidence="11 12">
    <name type="scientific">ssRNA phage ESO001</name>
    <dbReference type="NCBI Taxonomy" id="2786008"/>
    <lineage>
        <taxon>Viruses</taxon>
        <taxon>Riboviria</taxon>
        <taxon>Orthornavirae</taxon>
        <taxon>Lenarviricota</taxon>
        <taxon>Leviviricetes</taxon>
        <taxon>Timlovirales</taxon>
        <taxon>Blumeviridae</taxon>
        <taxon>Tibirnivirus</taxon>
        <taxon>Tibirnivirus sp. 'paludicola'</taxon>
    </lineage>
</organism>
<evidence type="ECO:0000313" key="11">
    <source>
        <dbReference type="EMBL" id="DAD49922.1"/>
    </source>
</evidence>
<evidence type="ECO:0000256" key="1">
    <source>
        <dbReference type="ARBA" id="ARBA00012494"/>
    </source>
</evidence>
<feature type="binding site" evidence="9">
    <location>
        <position position="379"/>
    </location>
    <ligand>
        <name>Mg(2+)</name>
        <dbReference type="ChEBI" id="CHEBI:18420"/>
        <label>2</label>
    </ligand>
</feature>
<dbReference type="GeneID" id="80399493"/>
<dbReference type="InterPro" id="IPR043502">
    <property type="entry name" value="DNA/RNA_pol_sf"/>
</dbReference>
<proteinExistence type="predicted"/>
<dbReference type="GO" id="GO:0039694">
    <property type="term" value="P:viral RNA genome replication"/>
    <property type="evidence" value="ECO:0007669"/>
    <property type="project" value="InterPro"/>
</dbReference>
<evidence type="ECO:0000256" key="6">
    <source>
        <dbReference type="ARBA" id="ARBA00022953"/>
    </source>
</evidence>
<dbReference type="InterPro" id="IPR007096">
    <property type="entry name" value="RNA-dir_Rpol_cat_phage"/>
</dbReference>
<dbReference type="EC" id="2.7.7.48" evidence="1"/>
<dbReference type="PROSITE" id="PS50522">
    <property type="entry name" value="RDRP_PHAGE"/>
    <property type="match status" value="1"/>
</dbReference>
<reference evidence="11" key="1">
    <citation type="submission" date="2020-09" db="EMBL/GenBank/DDBJ databases">
        <title>Leviviricetes taxonomy.</title>
        <authorList>
            <person name="Stockdale S.R."/>
            <person name="Callanan J."/>
            <person name="Adriaenssens E.M."/>
            <person name="Kuhn J.H."/>
            <person name="Rumnieks J."/>
            <person name="Shkoporov A."/>
            <person name="Draper L.A."/>
            <person name="Ross P."/>
            <person name="Hill C."/>
        </authorList>
    </citation>
    <scope>NUCLEOTIDE SEQUENCE</scope>
</reference>
<evidence type="ECO:0000256" key="7">
    <source>
        <dbReference type="ARBA" id="ARBA00030248"/>
    </source>
</evidence>
<name>A0A8S5KYF5_9VIRU</name>
<evidence type="ECO:0000259" key="10">
    <source>
        <dbReference type="PROSITE" id="PS50522"/>
    </source>
</evidence>